<evidence type="ECO:0000313" key="3">
    <source>
        <dbReference type="Proteomes" id="UP000485058"/>
    </source>
</evidence>
<organism evidence="2 3">
    <name type="scientific">Haematococcus lacustris</name>
    <name type="common">Green alga</name>
    <name type="synonym">Haematococcus pluvialis</name>
    <dbReference type="NCBI Taxonomy" id="44745"/>
    <lineage>
        <taxon>Eukaryota</taxon>
        <taxon>Viridiplantae</taxon>
        <taxon>Chlorophyta</taxon>
        <taxon>core chlorophytes</taxon>
        <taxon>Chlorophyceae</taxon>
        <taxon>CS clade</taxon>
        <taxon>Chlamydomonadales</taxon>
        <taxon>Haematococcaceae</taxon>
        <taxon>Haematococcus</taxon>
    </lineage>
</organism>
<proteinExistence type="predicted"/>
<feature type="region of interest" description="Disordered" evidence="1">
    <location>
        <begin position="175"/>
        <end position="212"/>
    </location>
</feature>
<dbReference type="AlphaFoldDB" id="A0A699YQB1"/>
<protein>
    <submittedName>
        <fullName evidence="2">Uncharacterized protein</fullName>
    </submittedName>
</protein>
<gene>
    <name evidence="2" type="ORF">HaLaN_07982</name>
</gene>
<reference evidence="2 3" key="1">
    <citation type="submission" date="2020-02" db="EMBL/GenBank/DDBJ databases">
        <title>Draft genome sequence of Haematococcus lacustris strain NIES-144.</title>
        <authorList>
            <person name="Morimoto D."/>
            <person name="Nakagawa S."/>
            <person name="Yoshida T."/>
            <person name="Sawayama S."/>
        </authorList>
    </citation>
    <scope>NUCLEOTIDE SEQUENCE [LARGE SCALE GENOMIC DNA]</scope>
    <source>
        <strain evidence="2 3">NIES-144</strain>
    </source>
</reference>
<evidence type="ECO:0000313" key="2">
    <source>
        <dbReference type="EMBL" id="GFH12323.1"/>
    </source>
</evidence>
<name>A0A699YQB1_HAELA</name>
<feature type="compositionally biased region" description="Polar residues" evidence="1">
    <location>
        <begin position="202"/>
        <end position="212"/>
    </location>
</feature>
<keyword evidence="3" id="KW-1185">Reference proteome</keyword>
<evidence type="ECO:0000256" key="1">
    <source>
        <dbReference type="SAM" id="MobiDB-lite"/>
    </source>
</evidence>
<accession>A0A699YQB1</accession>
<dbReference type="EMBL" id="BLLF01000491">
    <property type="protein sequence ID" value="GFH12323.1"/>
    <property type="molecule type" value="Genomic_DNA"/>
</dbReference>
<sequence>MLCCARPTDWLYLACRTRQAQLGLRVIGRRMTAHLSCPTLQAMGLHSPEAMPCHNVSWCMMVYPGPGLVSAVLCPPVEAKAVGPGLWVGSLAAAYGPRMGTPYSYDNFSWSGHGSSLSLNLPGALHVQRCLGVPVYPPVLLWCWSGHDSLDSLAFAYLSHFMFASCAAFPMSGPDPDWQQKTRSPPPAINAFPMSGPDPDWQQKTRFTTASH</sequence>
<dbReference type="Proteomes" id="UP000485058">
    <property type="component" value="Unassembled WGS sequence"/>
</dbReference>
<comment type="caution">
    <text evidence="2">The sequence shown here is derived from an EMBL/GenBank/DDBJ whole genome shotgun (WGS) entry which is preliminary data.</text>
</comment>